<protein>
    <submittedName>
        <fullName evidence="1">Uncharacterized protein</fullName>
    </submittedName>
</protein>
<keyword evidence="2" id="KW-1185">Reference proteome</keyword>
<sequence length="208" mass="21936">MMIGRFDVIKCHRARGLARVAAHGIVYKFTTYELRVGRVVAVALFAWFVTLVHRLIDSSSWSSKSIYYDGLSGIIILPGPPITGSHHTVAGRAGLRGRGAAAHLRGVRGRRPVPADAAAAGGGLRARLVRSAAAGPRPSHVLPAVRAARHTPRVQPRRAGAAHLQVSPAPRAMGRPMLPRCHCNGECATLSTGSLSISVVFGPVGDSL</sequence>
<dbReference type="AlphaFoldDB" id="A0A6A4WI62"/>
<accession>A0A6A4WI62</accession>
<evidence type="ECO:0000313" key="1">
    <source>
        <dbReference type="EMBL" id="KAF0301778.1"/>
    </source>
</evidence>
<name>A0A6A4WI62_AMPAM</name>
<dbReference type="Proteomes" id="UP000440578">
    <property type="component" value="Unassembled WGS sequence"/>
</dbReference>
<proteinExistence type="predicted"/>
<organism evidence="1 2">
    <name type="scientific">Amphibalanus amphitrite</name>
    <name type="common">Striped barnacle</name>
    <name type="synonym">Balanus amphitrite</name>
    <dbReference type="NCBI Taxonomy" id="1232801"/>
    <lineage>
        <taxon>Eukaryota</taxon>
        <taxon>Metazoa</taxon>
        <taxon>Ecdysozoa</taxon>
        <taxon>Arthropoda</taxon>
        <taxon>Crustacea</taxon>
        <taxon>Multicrustacea</taxon>
        <taxon>Cirripedia</taxon>
        <taxon>Thoracica</taxon>
        <taxon>Thoracicalcarea</taxon>
        <taxon>Balanomorpha</taxon>
        <taxon>Balanoidea</taxon>
        <taxon>Balanidae</taxon>
        <taxon>Amphibalaninae</taxon>
        <taxon>Amphibalanus</taxon>
    </lineage>
</organism>
<reference evidence="1 2" key="1">
    <citation type="submission" date="2019-07" db="EMBL/GenBank/DDBJ databases">
        <title>Draft genome assembly of a fouling barnacle, Amphibalanus amphitrite (Darwin, 1854): The first reference genome for Thecostraca.</title>
        <authorList>
            <person name="Kim W."/>
        </authorList>
    </citation>
    <scope>NUCLEOTIDE SEQUENCE [LARGE SCALE GENOMIC DNA]</scope>
    <source>
        <strain evidence="1">SNU_AA5</strain>
        <tissue evidence="1">Soma without cirri and trophi</tissue>
    </source>
</reference>
<evidence type="ECO:0000313" key="2">
    <source>
        <dbReference type="Proteomes" id="UP000440578"/>
    </source>
</evidence>
<gene>
    <name evidence="1" type="ORF">FJT64_026000</name>
</gene>
<dbReference type="EMBL" id="VIIS01001124">
    <property type="protein sequence ID" value="KAF0301778.1"/>
    <property type="molecule type" value="Genomic_DNA"/>
</dbReference>
<comment type="caution">
    <text evidence="1">The sequence shown here is derived from an EMBL/GenBank/DDBJ whole genome shotgun (WGS) entry which is preliminary data.</text>
</comment>